<reference evidence="22" key="1">
    <citation type="submission" date="2020-04" db="EMBL/GenBank/DDBJ databases">
        <authorList>
            <person name="Alioto T."/>
            <person name="Alioto T."/>
            <person name="Gomez Garrido J."/>
        </authorList>
    </citation>
    <scope>NUCLEOTIDE SEQUENCE</scope>
    <source>
        <strain evidence="22">A484AB</strain>
    </source>
</reference>
<keyword evidence="13" id="KW-0408">Iron</keyword>
<dbReference type="GO" id="GO:0061798">
    <property type="term" value="F:GTP 3',8'-cyclase activity"/>
    <property type="evidence" value="ECO:0007669"/>
    <property type="project" value="UniProtKB-EC"/>
</dbReference>
<comment type="function">
    <text evidence="19">Isoform MOCS1A and isoform MOCS1B probably form a complex that catalyzes the conversion of 5'-GTP to cyclic pyranopterin monophosphate (cPMP). MOCS1A catalyzes the cyclization of GTP to (8S)-3',8-cyclo-7,8-dihydroguanosine 5'-triphosphate and MOCS1B catalyzes the subsequent conversion of (8S)-3',8-cyclo-7,8-dihydroguanosine 5'-triphosphate to cPMP.</text>
</comment>
<dbReference type="InterPro" id="IPR002820">
    <property type="entry name" value="Mopterin_CF_biosynth-C_dom"/>
</dbReference>
<evidence type="ECO:0000313" key="23">
    <source>
        <dbReference type="Proteomes" id="UP001152795"/>
    </source>
</evidence>
<dbReference type="NCBIfam" id="NF006870">
    <property type="entry name" value="PRK09364.1"/>
    <property type="match status" value="1"/>
</dbReference>
<evidence type="ECO:0000256" key="10">
    <source>
        <dbReference type="ARBA" id="ARBA00022691"/>
    </source>
</evidence>
<gene>
    <name evidence="22" type="ORF">PACLA_8A066233</name>
</gene>
<keyword evidence="10" id="KW-0949">S-adenosyl-L-methionine</keyword>
<keyword evidence="16" id="KW-0501">Molybdenum cofactor biosynthesis</keyword>
<evidence type="ECO:0000256" key="18">
    <source>
        <dbReference type="ARBA" id="ARBA00048697"/>
    </source>
</evidence>
<evidence type="ECO:0000256" key="5">
    <source>
        <dbReference type="ARBA" id="ARBA00009862"/>
    </source>
</evidence>
<feature type="domain" description="Radical SAM core" evidence="21">
    <location>
        <begin position="53"/>
        <end position="268"/>
    </location>
</feature>
<dbReference type="SFLD" id="SFLDG01383">
    <property type="entry name" value="cyclic_pyranopterin_phosphate"/>
    <property type="match status" value="1"/>
</dbReference>
<evidence type="ECO:0000256" key="20">
    <source>
        <dbReference type="ARBA" id="ARBA00063038"/>
    </source>
</evidence>
<dbReference type="SUPFAM" id="SSF102114">
    <property type="entry name" value="Radical SAM enzymes"/>
    <property type="match status" value="1"/>
</dbReference>
<dbReference type="PANTHER" id="PTHR22960:SF0">
    <property type="entry name" value="MOLYBDENUM COFACTOR BIOSYNTHESIS PROTEIN 1"/>
    <property type="match status" value="1"/>
</dbReference>
<sequence>MFKINFLASVCANGSRRVPKLFRSCSAFSAGEQIQKDVYDYEDTKAGLSLTDTFGRKHTYLRISLNEICNLRCQYCMPAEGVPLTPRDQLLTTDEVIRLSKLFVNEGVQKIRLTGGEPMLRKDIVTICERLHELPNLQDIAMTTNGVTLSRVLPDLQKAGLNLLNISLDTLIPQKFEFITRRKHTGWSKVMKSIDLAVSLGFSPLKINCVVMKGLNDDEICDFVEFTRNVPVDVRFIEYMPFDGNKWNFQKFVSYQEMLNTIREKWPDLGRLCDHANDTSKAYKIPGFSGQLGFVTSMSEHFCGSCNRLRITADGNLKVCLFGNAEVSLRDLLRSGASEDELVDVISAAVQRKKKQHAGMFNIAKQKNRPMILIGPVQSNISKFKFQYPSHAQYVMNYPKLSLSHILDMLYHQTREDTGKSGNSQIYTTGNVPSIKSTDHFRVNPIDCPQINSFANTMIDFRQGKEPSKQLNDFEENSHNSYFMTVNNTCSKVDGLSRKQRGSFSFMPFEKPLKKPKCFEQFSYRCFTTTVNTSTNNEKPTAEMSFQNDEIGEGLTHVNKEGKANMVDVESKMNTLRYSVATARVKLGEKAFQLVKDNKMKKGDVVNVAKLAGIMAAKQTANLIPLCHNIPLISINVDLEFEEATHSLVIEGKVKCFGKTGVEMEALTSVSVAALTVYDMCKAVSEDIVITDIQLMEKDGGKSGYFVRNPGEL</sequence>
<keyword evidence="14" id="KW-0411">Iron-sulfur</keyword>
<dbReference type="InterPro" id="IPR010505">
    <property type="entry name" value="MoaA_twitch"/>
</dbReference>
<evidence type="ECO:0000256" key="16">
    <source>
        <dbReference type="ARBA" id="ARBA00023150"/>
    </source>
</evidence>
<dbReference type="NCBIfam" id="TIGR00581">
    <property type="entry name" value="moaC"/>
    <property type="match status" value="1"/>
</dbReference>
<evidence type="ECO:0000256" key="13">
    <source>
        <dbReference type="ARBA" id="ARBA00023004"/>
    </source>
</evidence>
<dbReference type="HAMAP" id="MF_01225_B">
    <property type="entry name" value="MoaA_B"/>
    <property type="match status" value="1"/>
</dbReference>
<dbReference type="SFLD" id="SFLDS00029">
    <property type="entry name" value="Radical_SAM"/>
    <property type="match status" value="1"/>
</dbReference>
<keyword evidence="17" id="KW-0456">Lyase</keyword>
<dbReference type="Gene3D" id="3.30.70.640">
    <property type="entry name" value="Molybdopterin cofactor biosynthesis C (MoaC) domain"/>
    <property type="match status" value="1"/>
</dbReference>
<dbReference type="NCBIfam" id="TIGR02666">
    <property type="entry name" value="moaA"/>
    <property type="match status" value="1"/>
</dbReference>
<dbReference type="Gene3D" id="3.20.20.70">
    <property type="entry name" value="Aldolase class I"/>
    <property type="match status" value="1"/>
</dbReference>
<evidence type="ECO:0000256" key="1">
    <source>
        <dbReference type="ARBA" id="ARBA00001637"/>
    </source>
</evidence>
<dbReference type="CDD" id="cd01420">
    <property type="entry name" value="MoaC_PE"/>
    <property type="match status" value="1"/>
</dbReference>
<evidence type="ECO:0000256" key="17">
    <source>
        <dbReference type="ARBA" id="ARBA00023239"/>
    </source>
</evidence>
<dbReference type="CDD" id="cd21117">
    <property type="entry name" value="Twitch_MoaA"/>
    <property type="match status" value="1"/>
</dbReference>
<evidence type="ECO:0000256" key="9">
    <source>
        <dbReference type="ARBA" id="ARBA00022485"/>
    </source>
</evidence>
<dbReference type="EC" id="4.1.99.22" evidence="6"/>
<evidence type="ECO:0000256" key="3">
    <source>
        <dbReference type="ARBA" id="ARBA00005046"/>
    </source>
</evidence>
<dbReference type="NCBIfam" id="NF001199">
    <property type="entry name" value="PRK00164.2-1"/>
    <property type="match status" value="1"/>
</dbReference>
<dbReference type="Pfam" id="PF06463">
    <property type="entry name" value="Mob_synth_C"/>
    <property type="match status" value="1"/>
</dbReference>
<dbReference type="GO" id="GO:0005525">
    <property type="term" value="F:GTP binding"/>
    <property type="evidence" value="ECO:0007669"/>
    <property type="project" value="UniProtKB-KW"/>
</dbReference>
<dbReference type="InterPro" id="IPR036522">
    <property type="entry name" value="MoaC_sf"/>
</dbReference>
<accession>A0A6S7HXW8</accession>
<comment type="caution">
    <text evidence="22">The sequence shown here is derived from an EMBL/GenBank/DDBJ whole genome shotgun (WGS) entry which is preliminary data.</text>
</comment>
<evidence type="ECO:0000256" key="7">
    <source>
        <dbReference type="ARBA" id="ARBA00012575"/>
    </source>
</evidence>
<evidence type="ECO:0000259" key="21">
    <source>
        <dbReference type="PROSITE" id="PS51918"/>
    </source>
</evidence>
<name>A0A6S7HXW8_PARCT</name>
<evidence type="ECO:0000256" key="6">
    <source>
        <dbReference type="ARBA" id="ARBA00012167"/>
    </source>
</evidence>
<comment type="subunit">
    <text evidence="20">Isoform MOCS1A and isoform MOCS1B probably form a heterooligomer.</text>
</comment>
<evidence type="ECO:0000256" key="11">
    <source>
        <dbReference type="ARBA" id="ARBA00022723"/>
    </source>
</evidence>
<dbReference type="InterPro" id="IPR013785">
    <property type="entry name" value="Aldolase_TIM"/>
</dbReference>
<dbReference type="InterPro" id="IPR007197">
    <property type="entry name" value="rSAM"/>
</dbReference>
<dbReference type="InterPro" id="IPR040064">
    <property type="entry name" value="MoaA-like"/>
</dbReference>
<dbReference type="Pfam" id="PF04055">
    <property type="entry name" value="Radical_SAM"/>
    <property type="match status" value="1"/>
</dbReference>
<dbReference type="PROSITE" id="PS51918">
    <property type="entry name" value="RADICAL_SAM"/>
    <property type="match status" value="1"/>
</dbReference>
<dbReference type="SMART" id="SM00729">
    <property type="entry name" value="Elp3"/>
    <property type="match status" value="1"/>
</dbReference>
<dbReference type="GO" id="GO:0046872">
    <property type="term" value="F:metal ion binding"/>
    <property type="evidence" value="ECO:0007669"/>
    <property type="project" value="UniProtKB-KW"/>
</dbReference>
<comment type="catalytic activity">
    <reaction evidence="1">
        <text>(8S)-3',8-cyclo-7,8-dihydroguanosine 5'-triphosphate = cyclic pyranopterin phosphate + diphosphate</text>
        <dbReference type="Rhea" id="RHEA:49580"/>
        <dbReference type="ChEBI" id="CHEBI:33019"/>
        <dbReference type="ChEBI" id="CHEBI:59648"/>
        <dbReference type="ChEBI" id="CHEBI:131766"/>
        <dbReference type="EC" id="4.6.1.17"/>
    </reaction>
</comment>
<keyword evidence="9" id="KW-0004">4Fe-4S</keyword>
<dbReference type="InterPro" id="IPR013483">
    <property type="entry name" value="MoaA"/>
</dbReference>
<dbReference type="SFLD" id="SFLDG01386">
    <property type="entry name" value="main_SPASM_domain-containing"/>
    <property type="match status" value="1"/>
</dbReference>
<evidence type="ECO:0000256" key="2">
    <source>
        <dbReference type="ARBA" id="ARBA00001966"/>
    </source>
</evidence>
<dbReference type="EC" id="4.6.1.17" evidence="7"/>
<keyword evidence="15" id="KW-0342">GTP-binding</keyword>
<dbReference type="Pfam" id="PF01967">
    <property type="entry name" value="MoaC"/>
    <property type="match status" value="1"/>
</dbReference>
<evidence type="ECO:0000256" key="19">
    <source>
        <dbReference type="ARBA" id="ARBA00054222"/>
    </source>
</evidence>
<evidence type="ECO:0000313" key="22">
    <source>
        <dbReference type="EMBL" id="CAB3999162.1"/>
    </source>
</evidence>
<dbReference type="SFLD" id="SFLDG01067">
    <property type="entry name" value="SPASM/twitch_domain_containing"/>
    <property type="match status" value="1"/>
</dbReference>
<protein>
    <recommendedName>
        <fullName evidence="8">Molybdenum cofactor biosynthesis protein 1</fullName>
        <ecNumber evidence="6">4.1.99.22</ecNumber>
        <ecNumber evidence="7">4.6.1.17</ecNumber>
    </recommendedName>
</protein>
<dbReference type="HAMAP" id="MF_01224_B">
    <property type="entry name" value="MoaC_B"/>
    <property type="match status" value="1"/>
</dbReference>
<dbReference type="GO" id="GO:0061799">
    <property type="term" value="F:cyclic pyranopterin monophosphate synthase activity"/>
    <property type="evidence" value="ECO:0007669"/>
    <property type="project" value="UniProtKB-EC"/>
</dbReference>
<comment type="similarity">
    <text evidence="5">In the N-terminal section; belongs to the radical SAM superfamily. MoaA family.</text>
</comment>
<dbReference type="EMBL" id="CACRXK020003528">
    <property type="protein sequence ID" value="CAB3999162.1"/>
    <property type="molecule type" value="Genomic_DNA"/>
</dbReference>
<dbReference type="InterPro" id="IPR000385">
    <property type="entry name" value="MoaA_NifB_PqqE_Fe-S-bd_CS"/>
</dbReference>
<dbReference type="PANTHER" id="PTHR22960">
    <property type="entry name" value="MOLYBDOPTERIN COFACTOR SYNTHESIS PROTEIN A"/>
    <property type="match status" value="1"/>
</dbReference>
<dbReference type="SUPFAM" id="SSF55040">
    <property type="entry name" value="Molybdenum cofactor biosynthesis protein C, MoaC"/>
    <property type="match status" value="1"/>
</dbReference>
<comment type="catalytic activity">
    <reaction evidence="18">
        <text>GTP + AH2 + S-adenosyl-L-methionine = (8S)-3',8-cyclo-7,8-dihydroguanosine 5'-triphosphate + 5'-deoxyadenosine + L-methionine + A + H(+)</text>
        <dbReference type="Rhea" id="RHEA:49576"/>
        <dbReference type="ChEBI" id="CHEBI:13193"/>
        <dbReference type="ChEBI" id="CHEBI:15378"/>
        <dbReference type="ChEBI" id="CHEBI:17319"/>
        <dbReference type="ChEBI" id="CHEBI:17499"/>
        <dbReference type="ChEBI" id="CHEBI:37565"/>
        <dbReference type="ChEBI" id="CHEBI:57844"/>
        <dbReference type="ChEBI" id="CHEBI:59789"/>
        <dbReference type="ChEBI" id="CHEBI:131766"/>
        <dbReference type="EC" id="4.1.99.22"/>
    </reaction>
</comment>
<dbReference type="FunFam" id="3.20.20.70:FF:000117">
    <property type="entry name" value="molybdenum cofactor biosynthesis protein 1"/>
    <property type="match status" value="1"/>
</dbReference>
<evidence type="ECO:0000256" key="8">
    <source>
        <dbReference type="ARBA" id="ARBA00015273"/>
    </source>
</evidence>
<dbReference type="OrthoDB" id="429626at2759"/>
<comment type="cofactor">
    <cofactor evidence="2">
        <name>[4Fe-4S] cluster</name>
        <dbReference type="ChEBI" id="CHEBI:49883"/>
    </cofactor>
</comment>
<comment type="pathway">
    <text evidence="3">Cofactor biosynthesis; molybdopterin biosynthesis.</text>
</comment>
<evidence type="ECO:0000256" key="15">
    <source>
        <dbReference type="ARBA" id="ARBA00023134"/>
    </source>
</evidence>
<dbReference type="CDD" id="cd01335">
    <property type="entry name" value="Radical_SAM"/>
    <property type="match status" value="1"/>
</dbReference>
<proteinExistence type="inferred from homology"/>
<dbReference type="AlphaFoldDB" id="A0A6S7HXW8"/>
<dbReference type="PROSITE" id="PS01305">
    <property type="entry name" value="MOAA_NIFB_PQQE"/>
    <property type="match status" value="1"/>
</dbReference>
<dbReference type="InterPro" id="IPR058240">
    <property type="entry name" value="rSAM_sf"/>
</dbReference>
<evidence type="ECO:0000256" key="14">
    <source>
        <dbReference type="ARBA" id="ARBA00023014"/>
    </source>
</evidence>
<dbReference type="InterPro" id="IPR023045">
    <property type="entry name" value="MoaC"/>
</dbReference>
<dbReference type="GO" id="GO:0006777">
    <property type="term" value="P:Mo-molybdopterin cofactor biosynthetic process"/>
    <property type="evidence" value="ECO:0007669"/>
    <property type="project" value="UniProtKB-KW"/>
</dbReference>
<dbReference type="GO" id="GO:0051539">
    <property type="term" value="F:4 iron, 4 sulfur cluster binding"/>
    <property type="evidence" value="ECO:0007669"/>
    <property type="project" value="UniProtKB-KW"/>
</dbReference>
<evidence type="ECO:0000256" key="12">
    <source>
        <dbReference type="ARBA" id="ARBA00022741"/>
    </source>
</evidence>
<organism evidence="22 23">
    <name type="scientific">Paramuricea clavata</name>
    <name type="common">Red gorgonian</name>
    <name type="synonym">Violescent sea-whip</name>
    <dbReference type="NCBI Taxonomy" id="317549"/>
    <lineage>
        <taxon>Eukaryota</taxon>
        <taxon>Metazoa</taxon>
        <taxon>Cnidaria</taxon>
        <taxon>Anthozoa</taxon>
        <taxon>Octocorallia</taxon>
        <taxon>Malacalcyonacea</taxon>
        <taxon>Plexauridae</taxon>
        <taxon>Paramuricea</taxon>
    </lineage>
</organism>
<keyword evidence="11" id="KW-0479">Metal-binding</keyword>
<dbReference type="InterPro" id="IPR047594">
    <property type="entry name" value="MoaC_bact/euk"/>
</dbReference>
<dbReference type="UniPathway" id="UPA00344"/>
<comment type="similarity">
    <text evidence="4">In the C-terminal section; belongs to the MoaC family.</text>
</comment>
<keyword evidence="12" id="KW-0547">Nucleotide-binding</keyword>
<dbReference type="InterPro" id="IPR050105">
    <property type="entry name" value="MoCo_biosynth_MoaA/MoaC"/>
</dbReference>
<evidence type="ECO:0000256" key="4">
    <source>
        <dbReference type="ARBA" id="ARBA00008484"/>
    </source>
</evidence>
<dbReference type="Proteomes" id="UP001152795">
    <property type="component" value="Unassembled WGS sequence"/>
</dbReference>
<dbReference type="InterPro" id="IPR006638">
    <property type="entry name" value="Elp3/MiaA/NifB-like_rSAM"/>
</dbReference>
<keyword evidence="23" id="KW-1185">Reference proteome</keyword>